<keyword evidence="3" id="KW-1185">Reference proteome</keyword>
<evidence type="ECO:0000256" key="1">
    <source>
        <dbReference type="SAM" id="MobiDB-lite"/>
    </source>
</evidence>
<organism evidence="2 3">
    <name type="scientific">Streptomyces clavifer</name>
    <dbReference type="NCBI Taxonomy" id="68188"/>
    <lineage>
        <taxon>Bacteria</taxon>
        <taxon>Bacillati</taxon>
        <taxon>Actinomycetota</taxon>
        <taxon>Actinomycetes</taxon>
        <taxon>Kitasatosporales</taxon>
        <taxon>Streptomycetaceae</taxon>
        <taxon>Streptomyces</taxon>
    </lineage>
</organism>
<reference evidence="2 3" key="1">
    <citation type="submission" date="2021-03" db="EMBL/GenBank/DDBJ databases">
        <title>Sequencing the genomes of 1000 actinobacteria strains.</title>
        <authorList>
            <person name="Klenk H.-P."/>
        </authorList>
    </citation>
    <scope>NUCLEOTIDE SEQUENCE [LARGE SCALE GENOMIC DNA]</scope>
    <source>
        <strain evidence="2 3">DSM 40843</strain>
    </source>
</reference>
<dbReference type="RefSeq" id="WP_157866814.1">
    <property type="nucleotide sequence ID" value="NZ_BMWJ01000017.1"/>
</dbReference>
<name>A0ABS4VIH1_9ACTN</name>
<evidence type="ECO:0000313" key="2">
    <source>
        <dbReference type="EMBL" id="MBP2363727.1"/>
    </source>
</evidence>
<proteinExistence type="predicted"/>
<comment type="caution">
    <text evidence="2">The sequence shown here is derived from an EMBL/GenBank/DDBJ whole genome shotgun (WGS) entry which is preliminary data.</text>
</comment>
<gene>
    <name evidence="2" type="ORF">JOF59_006219</name>
</gene>
<dbReference type="Proteomes" id="UP001519311">
    <property type="component" value="Unassembled WGS sequence"/>
</dbReference>
<dbReference type="EMBL" id="JAGINS010000002">
    <property type="protein sequence ID" value="MBP2363727.1"/>
    <property type="molecule type" value="Genomic_DNA"/>
</dbReference>
<accession>A0ABS4VIH1</accession>
<sequence length="253" mass="27185">MTGWWLRKHTGGKTVPEAAGPESPADPVYGTLPGEVVGPGGPRAVTLSVLGDGVVLTADESTEDPRTYRWADVAHMWCANDVDGSLVPDGTVVTQWIHLWRLEFTDGTVVALRLADPPVATPESVFRSGRISPSAPSAIAPLLARIGDPVTELHLVRARASLAAGGQVEFGPLTATSDGLRHDGRQIPWRDITSCRYSVIIADEDESELGAMLRMEYRVEGGAYGIPFGWLRLPALEVPDMGVVVRLADENRT</sequence>
<feature type="region of interest" description="Disordered" evidence="1">
    <location>
        <begin position="9"/>
        <end position="35"/>
    </location>
</feature>
<protein>
    <submittedName>
        <fullName evidence="2">Uncharacterized protein</fullName>
    </submittedName>
</protein>
<evidence type="ECO:0000313" key="3">
    <source>
        <dbReference type="Proteomes" id="UP001519311"/>
    </source>
</evidence>